<sequence length="185" mass="20743">MNLRRRQRCVCLKGPHEHSDVGLKSSQVTVSLQTGKLPLLVDLFGDRLEDRSVTMPEPADINSPEVAKTPGGGSGSGKDENVVNGHKEGDANPFAEYMWMENEEEYNRQVEEELLEQEFLERCFQEMLEEEDQDWFIPARDLPSGVGQIQQQFSGLSVSDGNAEDIARKSSLNPEAKEFVPGVKY</sequence>
<evidence type="ECO:0000256" key="2">
    <source>
        <dbReference type="ARBA" id="ARBA00022843"/>
    </source>
</evidence>
<dbReference type="InterPro" id="IPR009818">
    <property type="entry name" value="PAM2_motif"/>
</dbReference>
<organism evidence="5 6">
    <name type="scientific">Cirrhinus molitorella</name>
    <name type="common">mud carp</name>
    <dbReference type="NCBI Taxonomy" id="172907"/>
    <lineage>
        <taxon>Eukaryota</taxon>
        <taxon>Metazoa</taxon>
        <taxon>Chordata</taxon>
        <taxon>Craniata</taxon>
        <taxon>Vertebrata</taxon>
        <taxon>Euteleostomi</taxon>
        <taxon>Actinopterygii</taxon>
        <taxon>Neopterygii</taxon>
        <taxon>Teleostei</taxon>
        <taxon>Ostariophysi</taxon>
        <taxon>Cypriniformes</taxon>
        <taxon>Cyprinidae</taxon>
        <taxon>Labeoninae</taxon>
        <taxon>Labeonini</taxon>
        <taxon>Cirrhinus</taxon>
    </lineage>
</organism>
<keyword evidence="3" id="KW-0810">Translation regulation</keyword>
<feature type="region of interest" description="Disordered" evidence="4">
    <location>
        <begin position="54"/>
        <end position="91"/>
    </location>
</feature>
<dbReference type="EMBL" id="JAYMGO010000001">
    <property type="protein sequence ID" value="KAL1282072.1"/>
    <property type="molecule type" value="Genomic_DNA"/>
</dbReference>
<dbReference type="Pfam" id="PF07145">
    <property type="entry name" value="PAM2"/>
    <property type="match status" value="1"/>
</dbReference>
<feature type="compositionally biased region" description="Basic and acidic residues" evidence="4">
    <location>
        <begin position="77"/>
        <end position="90"/>
    </location>
</feature>
<evidence type="ECO:0000313" key="5">
    <source>
        <dbReference type="EMBL" id="KAL1282072.1"/>
    </source>
</evidence>
<dbReference type="Proteomes" id="UP001558613">
    <property type="component" value="Unassembled WGS sequence"/>
</dbReference>
<dbReference type="InterPro" id="IPR040396">
    <property type="entry name" value="PAIP2-like"/>
</dbReference>
<comment type="caution">
    <text evidence="5">The sequence shown here is derived from an EMBL/GenBank/DDBJ whole genome shotgun (WGS) entry which is preliminary data.</text>
</comment>
<dbReference type="PANTHER" id="PTHR13154:SF5">
    <property type="entry name" value="POLYADENYLATE-BINDING PROTEIN-INTERACTING PROTEIN 2B"/>
    <property type="match status" value="1"/>
</dbReference>
<proteinExistence type="inferred from homology"/>
<gene>
    <name evidence="5" type="ORF">QQF64_000875</name>
</gene>
<evidence type="ECO:0000256" key="3">
    <source>
        <dbReference type="ARBA" id="ARBA00022845"/>
    </source>
</evidence>
<accession>A0ABR3NZ12</accession>
<evidence type="ECO:0008006" key="7">
    <source>
        <dbReference type="Google" id="ProtNLM"/>
    </source>
</evidence>
<protein>
    <recommendedName>
        <fullName evidence="7">Ataxin-2 C-terminal domain-containing protein</fullName>
    </recommendedName>
</protein>
<comment type="similarity">
    <text evidence="1">Belongs to the PAIP2 family.</text>
</comment>
<evidence type="ECO:0000256" key="4">
    <source>
        <dbReference type="SAM" id="MobiDB-lite"/>
    </source>
</evidence>
<evidence type="ECO:0000313" key="6">
    <source>
        <dbReference type="Proteomes" id="UP001558613"/>
    </source>
</evidence>
<keyword evidence="2" id="KW-0832">Ubl conjugation</keyword>
<dbReference type="PANTHER" id="PTHR13154">
    <property type="entry name" value="POLYADENYLATE-BINDING PROTEIN-INTERACTING PROTEIN 2"/>
    <property type="match status" value="1"/>
</dbReference>
<keyword evidence="6" id="KW-1185">Reference proteome</keyword>
<name>A0ABR3NZ12_9TELE</name>
<reference evidence="5 6" key="1">
    <citation type="submission" date="2023-09" db="EMBL/GenBank/DDBJ databases">
        <authorList>
            <person name="Wang M."/>
        </authorList>
    </citation>
    <scope>NUCLEOTIDE SEQUENCE [LARGE SCALE GENOMIC DNA]</scope>
    <source>
        <strain evidence="5">GT-2023</strain>
        <tissue evidence="5">Liver</tissue>
    </source>
</reference>
<evidence type="ECO:0000256" key="1">
    <source>
        <dbReference type="ARBA" id="ARBA00006858"/>
    </source>
</evidence>